<accession>A0AAD2WW79</accession>
<organism evidence="2 3">
    <name type="scientific">Streptococcus agalactiae MRI Z1-216</name>
    <dbReference type="NCBI Taxonomy" id="1154879"/>
    <lineage>
        <taxon>Bacteria</taxon>
        <taxon>Bacillati</taxon>
        <taxon>Bacillota</taxon>
        <taxon>Bacilli</taxon>
        <taxon>Lactobacillales</taxon>
        <taxon>Streptococcaceae</taxon>
        <taxon>Streptococcus</taxon>
    </lineage>
</organism>
<dbReference type="Proteomes" id="UP000015176">
    <property type="component" value="Unassembled WGS sequence"/>
</dbReference>
<proteinExistence type="predicted"/>
<name>A0AAD2WW79_STRAG</name>
<reference evidence="2 3" key="1">
    <citation type="submission" date="2012-07" db="EMBL/GenBank/DDBJ databases">
        <authorList>
            <person name="Moroni P."/>
            <person name="Richards V.P."/>
            <person name="Durkin S.A.S."/>
            <person name="Kim M."/>
            <person name="Pavinski Bitar P.D."/>
            <person name="Stanhope M.J."/>
            <person name="Town C.D."/>
            <person name="Zadoks R.N."/>
            <person name="Venter J.C."/>
        </authorList>
    </citation>
    <scope>NUCLEOTIDE SEQUENCE [LARGE SCALE GENOMIC DNA]</scope>
    <source>
        <strain evidence="2 3">MRI Z1-216</strain>
    </source>
</reference>
<evidence type="ECO:0000313" key="2">
    <source>
        <dbReference type="EMBL" id="EPU39630.1"/>
    </source>
</evidence>
<dbReference type="RefSeq" id="WP_000136935.1">
    <property type="nucleotide sequence ID" value="NZ_ALSF01000058.1"/>
</dbReference>
<comment type="caution">
    <text evidence="2">The sequence shown here is derived from an EMBL/GenBank/DDBJ whole genome shotgun (WGS) entry which is preliminary data.</text>
</comment>
<sequence length="134" mass="16070">MTEKQELINDIKRLKAERQKLRDQIRDYQSMETLASDSFHGLANHFEAMEKQRRIGQDYWTTVERFVTPQMEFIWERARRVKQIVQKERYDLLPQEMEELITEVHLLAEELGVELDELPETSPYFALPVDTTKN</sequence>
<evidence type="ECO:0000313" key="3">
    <source>
        <dbReference type="Proteomes" id="UP000015176"/>
    </source>
</evidence>
<protein>
    <submittedName>
        <fullName evidence="2">Uncharacterized protein</fullName>
    </submittedName>
</protein>
<dbReference type="AlphaFoldDB" id="A0AAD2WW79"/>
<dbReference type="EMBL" id="ALSF01000058">
    <property type="protein sequence ID" value="EPU39630.1"/>
    <property type="molecule type" value="Genomic_DNA"/>
</dbReference>
<evidence type="ECO:0000256" key="1">
    <source>
        <dbReference type="SAM" id="Coils"/>
    </source>
</evidence>
<gene>
    <name evidence="2" type="ORF">SAG0164_06265</name>
</gene>
<feature type="coiled-coil region" evidence="1">
    <location>
        <begin position="4"/>
        <end position="31"/>
    </location>
</feature>
<keyword evidence="1" id="KW-0175">Coiled coil</keyword>